<dbReference type="AlphaFoldDB" id="A0A2S6N0U1"/>
<dbReference type="Proteomes" id="UP000239089">
    <property type="component" value="Unassembled WGS sequence"/>
</dbReference>
<comment type="caution">
    <text evidence="1">The sequence shown here is derived from an EMBL/GenBank/DDBJ whole genome shotgun (WGS) entry which is preliminary data.</text>
</comment>
<keyword evidence="2" id="KW-1185">Reference proteome</keyword>
<evidence type="ECO:0008006" key="3">
    <source>
        <dbReference type="Google" id="ProtNLM"/>
    </source>
</evidence>
<evidence type="ECO:0000313" key="2">
    <source>
        <dbReference type="Proteomes" id="UP000239089"/>
    </source>
</evidence>
<proteinExistence type="predicted"/>
<dbReference type="EMBL" id="NHSJ01000112">
    <property type="protein sequence ID" value="PPQ28247.1"/>
    <property type="molecule type" value="Genomic_DNA"/>
</dbReference>
<reference evidence="1 2" key="1">
    <citation type="journal article" date="2018" name="Arch. Microbiol.">
        <title>New insights into the metabolic potential of the phototrophic purple bacterium Rhodopila globiformis DSM 161(T) from its draft genome sequence and evidence for a vanadium-dependent nitrogenase.</title>
        <authorList>
            <person name="Imhoff J.F."/>
            <person name="Rahn T."/>
            <person name="Kunzel S."/>
            <person name="Neulinger S.C."/>
        </authorList>
    </citation>
    <scope>NUCLEOTIDE SEQUENCE [LARGE SCALE GENOMIC DNA]</scope>
    <source>
        <strain evidence="1 2">DSM 16996</strain>
    </source>
</reference>
<name>A0A2S6N0U1_9HYPH</name>
<gene>
    <name evidence="1" type="ORF">CCR94_18310</name>
</gene>
<organism evidence="1 2">
    <name type="scientific">Rhodoblastus sphagnicola</name>
    <dbReference type="NCBI Taxonomy" id="333368"/>
    <lineage>
        <taxon>Bacteria</taxon>
        <taxon>Pseudomonadati</taxon>
        <taxon>Pseudomonadota</taxon>
        <taxon>Alphaproteobacteria</taxon>
        <taxon>Hyphomicrobiales</taxon>
        <taxon>Rhodoblastaceae</taxon>
        <taxon>Rhodoblastus</taxon>
    </lineage>
</organism>
<evidence type="ECO:0000313" key="1">
    <source>
        <dbReference type="EMBL" id="PPQ28247.1"/>
    </source>
</evidence>
<sequence length="258" mass="29820">MKELAKRHDDLPVDALNAALEQPDAVAPLFEAEIDRLIGQFEEILENAKSDRQYASLCKKLLRKPSALFYGFLLAAEWRRTEAYPRYASLLQWSWAGEPNLLSETVFSDVGPRVMAEIYDGNPVPLFNLLLDHTAHDSIRFWQFRTLIILVIKGELDMPTLKAFLVRAFDELEQEPEQHVWRGWEEVIIYFGLEDLIPLVERAHNVQRILEGTIEEFRANYAYARAHPDEPIENDPVVPFKGLQEELNWAFANRASLD</sequence>
<accession>A0A2S6N0U1</accession>
<protein>
    <recommendedName>
        <fullName evidence="3">DUF1186 domain-containing protein</fullName>
    </recommendedName>
</protein>